<feature type="domain" description="Nephrocystin 3-like N-terminal" evidence="7">
    <location>
        <begin position="80"/>
        <end position="247"/>
    </location>
</feature>
<dbReference type="EMBL" id="JZEE01000028">
    <property type="protein sequence ID" value="KJK68700.1"/>
    <property type="molecule type" value="Genomic_DNA"/>
</dbReference>
<dbReference type="InterPro" id="IPR036770">
    <property type="entry name" value="Ankyrin_rpt-contain_sf"/>
</dbReference>
<dbReference type="OrthoDB" id="20872at2759"/>
<keyword evidence="1" id="KW-0677">Repeat</keyword>
<dbReference type="Pfam" id="PF22939">
    <property type="entry name" value="WHD_GPIID"/>
    <property type="match status" value="1"/>
</dbReference>
<dbReference type="PROSITE" id="PS50088">
    <property type="entry name" value="ANK_REPEAT"/>
    <property type="match status" value="13"/>
</dbReference>
<feature type="repeat" description="ANK" evidence="3">
    <location>
        <begin position="1002"/>
        <end position="1034"/>
    </location>
</feature>
<feature type="repeat" description="ANK" evidence="3">
    <location>
        <begin position="1101"/>
        <end position="1133"/>
    </location>
</feature>
<dbReference type="InterPro" id="IPR027417">
    <property type="entry name" value="P-loop_NTPase"/>
</dbReference>
<feature type="compositionally biased region" description="Polar residues" evidence="4">
    <location>
        <begin position="15"/>
        <end position="34"/>
    </location>
</feature>
<name>A0A0F0ILY4_ASPPU</name>
<feature type="repeat" description="ANK" evidence="3">
    <location>
        <begin position="1035"/>
        <end position="1067"/>
    </location>
</feature>
<dbReference type="InterPro" id="IPR031353">
    <property type="entry name" value="NACHT_sigma"/>
</dbReference>
<dbReference type="SUPFAM" id="SSF52540">
    <property type="entry name" value="P-loop containing nucleoside triphosphate hydrolases"/>
    <property type="match status" value="1"/>
</dbReference>
<comment type="caution">
    <text evidence="8">The sequence shown here is derived from an EMBL/GenBank/DDBJ whole genome shotgun (WGS) entry which is preliminary data.</text>
</comment>
<dbReference type="SMART" id="SM00248">
    <property type="entry name" value="ANK"/>
    <property type="match status" value="16"/>
</dbReference>
<dbReference type="STRING" id="1403190.A0A0F0ILY4"/>
<protein>
    <submittedName>
        <fullName evidence="8">Ankyrin repeats 3 copy</fullName>
    </submittedName>
</protein>
<dbReference type="Gene3D" id="3.40.50.300">
    <property type="entry name" value="P-loop containing nucleotide triphosphate hydrolases"/>
    <property type="match status" value="1"/>
</dbReference>
<evidence type="ECO:0000259" key="5">
    <source>
        <dbReference type="Pfam" id="PF17106"/>
    </source>
</evidence>
<dbReference type="Pfam" id="PF17106">
    <property type="entry name" value="NACHT_sigma"/>
    <property type="match status" value="1"/>
</dbReference>
<keyword evidence="2 3" id="KW-0040">ANK repeat</keyword>
<dbReference type="PROSITE" id="PS50297">
    <property type="entry name" value="ANK_REP_REGION"/>
    <property type="match status" value="12"/>
</dbReference>
<feature type="repeat" description="ANK" evidence="3">
    <location>
        <begin position="739"/>
        <end position="766"/>
    </location>
</feature>
<dbReference type="InterPro" id="IPR054471">
    <property type="entry name" value="GPIID_WHD"/>
</dbReference>
<feature type="region of interest" description="Disordered" evidence="4">
    <location>
        <begin position="1"/>
        <end position="54"/>
    </location>
</feature>
<dbReference type="Pfam" id="PF24883">
    <property type="entry name" value="NPHP3_N"/>
    <property type="match status" value="1"/>
</dbReference>
<dbReference type="InterPro" id="IPR002110">
    <property type="entry name" value="Ankyrin_rpt"/>
</dbReference>
<feature type="repeat" description="ANK" evidence="3">
    <location>
        <begin position="666"/>
        <end position="698"/>
    </location>
</feature>
<dbReference type="InterPro" id="IPR056884">
    <property type="entry name" value="NPHP3-like_N"/>
</dbReference>
<dbReference type="Pfam" id="PF13637">
    <property type="entry name" value="Ank_4"/>
    <property type="match status" value="3"/>
</dbReference>
<gene>
    <name evidence="8" type="ORF">P875_00075804</name>
</gene>
<dbReference type="Gene3D" id="1.25.40.20">
    <property type="entry name" value="Ankyrin repeat-containing domain"/>
    <property type="match status" value="6"/>
</dbReference>
<feature type="compositionally biased region" description="Polar residues" evidence="4">
    <location>
        <begin position="41"/>
        <end position="54"/>
    </location>
</feature>
<evidence type="ECO:0000259" key="6">
    <source>
        <dbReference type="Pfam" id="PF22939"/>
    </source>
</evidence>
<feature type="domain" description="GPI inositol-deacylase winged helix" evidence="6">
    <location>
        <begin position="358"/>
        <end position="446"/>
    </location>
</feature>
<dbReference type="Proteomes" id="UP000033540">
    <property type="component" value="Unassembled WGS sequence"/>
</dbReference>
<evidence type="ECO:0000256" key="3">
    <source>
        <dbReference type="PROSITE-ProRule" id="PRU00023"/>
    </source>
</evidence>
<feature type="repeat" description="ANK" evidence="3">
    <location>
        <begin position="869"/>
        <end position="901"/>
    </location>
</feature>
<evidence type="ECO:0000256" key="4">
    <source>
        <dbReference type="SAM" id="MobiDB-lite"/>
    </source>
</evidence>
<dbReference type="SUPFAM" id="SSF48403">
    <property type="entry name" value="Ankyrin repeat"/>
    <property type="match status" value="2"/>
</dbReference>
<accession>A0A0F0ILY4</accession>
<dbReference type="Pfam" id="PF12796">
    <property type="entry name" value="Ank_2"/>
    <property type="match status" value="4"/>
</dbReference>
<feature type="repeat" description="ANK" evidence="3">
    <location>
        <begin position="768"/>
        <end position="800"/>
    </location>
</feature>
<feature type="repeat" description="ANK" evidence="3">
    <location>
        <begin position="836"/>
        <end position="868"/>
    </location>
</feature>
<dbReference type="PRINTS" id="PR01415">
    <property type="entry name" value="ANKYRIN"/>
</dbReference>
<feature type="repeat" description="ANK" evidence="3">
    <location>
        <begin position="935"/>
        <end position="967"/>
    </location>
</feature>
<sequence>MSFTNDHGGGDMFNSHMSTQNNNTGSGNQFSGSTFHGPVEFSQNTQNERSLNSRQMDVLRRLNVSKYLDQKDRNPVRVGGTCDWFVTHSKFKAWQETQTSQMLWVTADPGCGKSVLAKYLTDSVLTSHAGRTVGYFFFKDDFEDQRSIVKALCCILHQLFYQNRDLLTAHIIEQFEIDERIVDSFGSLWNVLISAVKQRGTTEIICLLDAFDECEPDGRSQLTVALERLYTDESRHNFNLKFLITSRLYGDIRQGFQPMQMEGQPLIHLSGEGTEEMEDISREIKTFIKARVETIGARLKLTEEEKSILLKSVTRVPNTTYLWVYLTLNLIENIKDIDKTRILDATSDLPKTVDDAYERILSRSEDCQKARKLLHIVVGATRPLTLQETNIALTLSEKDQSYQDLELRSDDRIRENIRDLCGLFITVVEGKIYLLHQTAREFLIEKNKPLIQGNISDSKLPVLHHAAWRNRFRDTHKRETHKRSNDNIQSLSWKHSLNLQESHRIISTICIQYLLLSDFGKALPQPIDIGKLTNTYIFLDYSAKYWVTHFLEANDETDNTKQSLVTLCDLIEDRCPAWFHVYWASLGTDFPAGFNSLMIGAFFGLIPVVQHWIMDKTDIDAEDEVYRRSALSWASGNGHTTVVKLLITRSYRTWWKKAQVDARDRYNRTPLSWAIMNGQVGAVSLLLKAGAAIDLEDDIGGTPFEYAICSGNNGVWNIVKKKGSQNHHLSIDKIQTKLLISAAKKGHEAIVTLLLENKADIESRDKTLGHTPLLCATRHGHEVVVRRLLENNVDLESRDYTLGHTPLLCAARHGHEAVVRLLLENNADLESRDNTLGYTPLLCAARHGHEAVVRLLLENNADLESTDKSGRTPLLCAARHGHEAVVRLLLENKADIESRDKYSLTPLSWAAREGHETIVRLLLENKADIESRDKYSLTPLSWAARNGHEAVVRLLLENNADLESRDNTLGYTPLLCAARHGHEAVVRLLLENNADIESRDKYSLTPLFWAAREGHEAIVRLLLENKADIESRDKYSLTPLSWAARNGHEAVVRLLLENNADIESRDKYSLTPLSWAARNGHETVVRLLLENNADIESRDKYSLTPLSWAARDGHKTVVRLLLKNNADLESTDKSGQTPLSWAANNGHYIVVGLLSKFRSRTSL</sequence>
<evidence type="ECO:0000313" key="8">
    <source>
        <dbReference type="EMBL" id="KJK68700.1"/>
    </source>
</evidence>
<organism evidence="8 9">
    <name type="scientific">Aspergillus parasiticus (strain ATCC 56775 / NRRL 5862 / SRRC 143 / SU-1)</name>
    <dbReference type="NCBI Taxonomy" id="1403190"/>
    <lineage>
        <taxon>Eukaryota</taxon>
        <taxon>Fungi</taxon>
        <taxon>Dikarya</taxon>
        <taxon>Ascomycota</taxon>
        <taxon>Pezizomycotina</taxon>
        <taxon>Eurotiomycetes</taxon>
        <taxon>Eurotiomycetidae</taxon>
        <taxon>Eurotiales</taxon>
        <taxon>Aspergillaceae</taxon>
        <taxon>Aspergillus</taxon>
        <taxon>Aspergillus subgen. Circumdati</taxon>
    </lineage>
</organism>
<feature type="domain" description="NACHT-NTPase sigma" evidence="5">
    <location>
        <begin position="2"/>
        <end position="42"/>
    </location>
</feature>
<proteinExistence type="predicted"/>
<evidence type="ECO:0000259" key="7">
    <source>
        <dbReference type="Pfam" id="PF24883"/>
    </source>
</evidence>
<evidence type="ECO:0000256" key="1">
    <source>
        <dbReference type="ARBA" id="ARBA00022737"/>
    </source>
</evidence>
<reference evidence="8 9" key="1">
    <citation type="submission" date="2015-02" db="EMBL/GenBank/DDBJ databases">
        <title>Draft genome sequence of Aspergillus parasiticus SU-1.</title>
        <authorList>
            <person name="Yu J."/>
            <person name="Fedorova N."/>
            <person name="Yin Y."/>
            <person name="Losada L."/>
            <person name="Zafar N."/>
            <person name="Taujale R."/>
            <person name="Ehrlich K.C."/>
            <person name="Bhatnagar D."/>
            <person name="Cleveland T.E."/>
            <person name="Bennett J.W."/>
            <person name="Nierman W.C."/>
        </authorList>
    </citation>
    <scope>NUCLEOTIDE SEQUENCE [LARGE SCALE GENOMIC DNA]</scope>
    <source>
        <strain evidence="9">ATCC 56775 / NRRL 5862 / SRRC 143 / SU-1</strain>
    </source>
</reference>
<dbReference type="AlphaFoldDB" id="A0A0F0ILY4"/>
<dbReference type="PANTHER" id="PTHR24161">
    <property type="entry name" value="ANK_REP_REGION DOMAIN-CONTAINING PROTEIN-RELATED"/>
    <property type="match status" value="1"/>
</dbReference>
<feature type="repeat" description="ANK" evidence="3">
    <location>
        <begin position="969"/>
        <end position="1001"/>
    </location>
</feature>
<evidence type="ECO:0000313" key="9">
    <source>
        <dbReference type="Proteomes" id="UP000033540"/>
    </source>
</evidence>
<feature type="repeat" description="ANK" evidence="3">
    <location>
        <begin position="902"/>
        <end position="934"/>
    </location>
</feature>
<evidence type="ECO:0000256" key="2">
    <source>
        <dbReference type="ARBA" id="ARBA00023043"/>
    </source>
</evidence>
<feature type="repeat" description="ANK" evidence="3">
    <location>
        <begin position="1068"/>
        <end position="1100"/>
    </location>
</feature>
<dbReference type="PANTHER" id="PTHR24161:SF121">
    <property type="entry name" value="M-PHASE PHOSPHOPROTEIN 8"/>
    <property type="match status" value="1"/>
</dbReference>
<feature type="repeat" description="ANK" evidence="3">
    <location>
        <begin position="802"/>
        <end position="834"/>
    </location>
</feature>